<dbReference type="Pfam" id="PF04170">
    <property type="entry name" value="NlpE"/>
    <property type="match status" value="1"/>
</dbReference>
<evidence type="ECO:0000313" key="3">
    <source>
        <dbReference type="Proteomes" id="UP000652231"/>
    </source>
</evidence>
<organism evidence="2 3">
    <name type="scientific">Planktosalinus lacus</name>
    <dbReference type="NCBI Taxonomy" id="1526573"/>
    <lineage>
        <taxon>Bacteria</taxon>
        <taxon>Pseudomonadati</taxon>
        <taxon>Bacteroidota</taxon>
        <taxon>Flavobacteriia</taxon>
        <taxon>Flavobacteriales</taxon>
        <taxon>Flavobacteriaceae</taxon>
        <taxon>Planktosalinus</taxon>
    </lineage>
</organism>
<accession>A0A8J2YAP4</accession>
<dbReference type="AlphaFoldDB" id="A0A8J2YAP4"/>
<reference evidence="2" key="1">
    <citation type="journal article" date="2014" name="Int. J. Syst. Evol. Microbiol.">
        <title>Complete genome sequence of Corynebacterium casei LMG S-19264T (=DSM 44701T), isolated from a smear-ripened cheese.</title>
        <authorList>
            <consortium name="US DOE Joint Genome Institute (JGI-PGF)"/>
            <person name="Walter F."/>
            <person name="Albersmeier A."/>
            <person name="Kalinowski J."/>
            <person name="Ruckert C."/>
        </authorList>
    </citation>
    <scope>NUCLEOTIDE SEQUENCE</scope>
    <source>
        <strain evidence="2">CGMCC 1.12924</strain>
    </source>
</reference>
<reference evidence="2" key="2">
    <citation type="submission" date="2020-09" db="EMBL/GenBank/DDBJ databases">
        <authorList>
            <person name="Sun Q."/>
            <person name="Zhou Y."/>
        </authorList>
    </citation>
    <scope>NUCLEOTIDE SEQUENCE</scope>
    <source>
        <strain evidence="2">CGMCC 1.12924</strain>
    </source>
</reference>
<sequence>MVEINTEMEQAPDISTSENSLDWHGTYQGILPCADCEGIQTEVTLHDNNTHNNNT</sequence>
<dbReference type="RefSeq" id="WP_262891973.1">
    <property type="nucleotide sequence ID" value="NZ_BMGK01000006.1"/>
</dbReference>
<dbReference type="EMBL" id="BMGK01000006">
    <property type="protein sequence ID" value="GGD94473.1"/>
    <property type="molecule type" value="Genomic_DNA"/>
</dbReference>
<feature type="region of interest" description="Disordered" evidence="1">
    <location>
        <begin position="1"/>
        <end position="20"/>
    </location>
</feature>
<evidence type="ECO:0000256" key="1">
    <source>
        <dbReference type="SAM" id="MobiDB-lite"/>
    </source>
</evidence>
<dbReference type="InterPro" id="IPR007298">
    <property type="entry name" value="Cu-R_lipoprotein_NlpE"/>
</dbReference>
<name>A0A8J2YAP4_9FLAO</name>
<gene>
    <name evidence="2" type="ORF">GCM10011312_17740</name>
</gene>
<dbReference type="Proteomes" id="UP000652231">
    <property type="component" value="Unassembled WGS sequence"/>
</dbReference>
<evidence type="ECO:0000313" key="2">
    <source>
        <dbReference type="EMBL" id="GGD94473.1"/>
    </source>
</evidence>
<dbReference type="Gene3D" id="2.40.128.300">
    <property type="match status" value="1"/>
</dbReference>
<protein>
    <submittedName>
        <fullName evidence="2">Uncharacterized protein</fullName>
    </submittedName>
</protein>
<comment type="caution">
    <text evidence="2">The sequence shown here is derived from an EMBL/GenBank/DDBJ whole genome shotgun (WGS) entry which is preliminary data.</text>
</comment>
<proteinExistence type="predicted"/>
<dbReference type="InterPro" id="IPR043176">
    <property type="entry name" value="NlpE_N_sf"/>
</dbReference>
<keyword evidence="3" id="KW-1185">Reference proteome</keyword>